<sequence length="89" mass="10334">MNMKGRHVPCKINDQRKKNAIYDLPAFGLSPAVNRALQVFFTSVATILQLELPLANGRRWIFRHGPECPLGAVRVRIPVPVRMREWRWQ</sequence>
<name>A0A8T0J7A3_CERPU</name>
<evidence type="ECO:0000313" key="2">
    <source>
        <dbReference type="Proteomes" id="UP000822688"/>
    </source>
</evidence>
<gene>
    <name evidence="1" type="ORF">KC19_1G124300</name>
</gene>
<dbReference type="Proteomes" id="UP000822688">
    <property type="component" value="Chromosome 1"/>
</dbReference>
<dbReference type="EMBL" id="CM026421">
    <property type="protein sequence ID" value="KAG0590758.1"/>
    <property type="molecule type" value="Genomic_DNA"/>
</dbReference>
<dbReference type="AlphaFoldDB" id="A0A8T0J7A3"/>
<accession>A0A8T0J7A3</accession>
<evidence type="ECO:0000313" key="1">
    <source>
        <dbReference type="EMBL" id="KAG0590758.1"/>
    </source>
</evidence>
<keyword evidence="2" id="KW-1185">Reference proteome</keyword>
<protein>
    <submittedName>
        <fullName evidence="1">Uncharacterized protein</fullName>
    </submittedName>
</protein>
<proteinExistence type="predicted"/>
<comment type="caution">
    <text evidence="1">The sequence shown here is derived from an EMBL/GenBank/DDBJ whole genome shotgun (WGS) entry which is preliminary data.</text>
</comment>
<reference evidence="1" key="1">
    <citation type="submission" date="2020-06" db="EMBL/GenBank/DDBJ databases">
        <title>WGS assembly of Ceratodon purpureus strain R40.</title>
        <authorList>
            <person name="Carey S.B."/>
            <person name="Jenkins J."/>
            <person name="Shu S."/>
            <person name="Lovell J.T."/>
            <person name="Sreedasyam A."/>
            <person name="Maumus F."/>
            <person name="Tiley G.P."/>
            <person name="Fernandez-Pozo N."/>
            <person name="Barry K."/>
            <person name="Chen C."/>
            <person name="Wang M."/>
            <person name="Lipzen A."/>
            <person name="Daum C."/>
            <person name="Saski C.A."/>
            <person name="Payton A.C."/>
            <person name="Mcbreen J.C."/>
            <person name="Conrad R.E."/>
            <person name="Kollar L.M."/>
            <person name="Olsson S."/>
            <person name="Huttunen S."/>
            <person name="Landis J.B."/>
            <person name="Wickett N.J."/>
            <person name="Johnson M.G."/>
            <person name="Rensing S.A."/>
            <person name="Grimwood J."/>
            <person name="Schmutz J."/>
            <person name="Mcdaniel S.F."/>
        </authorList>
    </citation>
    <scope>NUCLEOTIDE SEQUENCE</scope>
    <source>
        <strain evidence="1">R40</strain>
    </source>
</reference>
<organism evidence="1 2">
    <name type="scientific">Ceratodon purpureus</name>
    <name type="common">Fire moss</name>
    <name type="synonym">Dicranum purpureum</name>
    <dbReference type="NCBI Taxonomy" id="3225"/>
    <lineage>
        <taxon>Eukaryota</taxon>
        <taxon>Viridiplantae</taxon>
        <taxon>Streptophyta</taxon>
        <taxon>Embryophyta</taxon>
        <taxon>Bryophyta</taxon>
        <taxon>Bryophytina</taxon>
        <taxon>Bryopsida</taxon>
        <taxon>Dicranidae</taxon>
        <taxon>Pseudoditrichales</taxon>
        <taxon>Ditrichaceae</taxon>
        <taxon>Ceratodon</taxon>
    </lineage>
</organism>